<reference evidence="1 2" key="1">
    <citation type="submission" date="2019-03" db="EMBL/GenBank/DDBJ databases">
        <title>Metabolic potential of uncultured bacteria and archaea associated with petroleum seepage in deep-sea sediments.</title>
        <authorList>
            <person name="Dong X."/>
            <person name="Hubert C."/>
        </authorList>
    </citation>
    <scope>NUCLEOTIDE SEQUENCE [LARGE SCALE GENOMIC DNA]</scope>
    <source>
        <strain evidence="1">E44_bin18</strain>
    </source>
</reference>
<dbReference type="Gene3D" id="3.40.50.10610">
    <property type="entry name" value="ABC-type transport auxiliary lipoprotein component"/>
    <property type="match status" value="1"/>
</dbReference>
<sequence length="205" mass="22517">MNRQIALSFSLALLLILGCSPKVMVPPRIDLGEYGAIGLVNFTSNAEGNLDEYATQKFLEMVSESQPRARFIELGSQKKLLESIGRDEMDRAAVQEIGEKHNLSAVIFGDLYVGDVEPKIRFSFDFLPASVEAEVDASMKAKLVDTKDGATVWTASARDKNTVAHVSVFSSGGFIFDAEDPDEAYGDLVESLVKEVSRDLRVTYK</sequence>
<evidence type="ECO:0000313" key="2">
    <source>
        <dbReference type="Proteomes" id="UP000315525"/>
    </source>
</evidence>
<dbReference type="EMBL" id="SOJN01000038">
    <property type="protein sequence ID" value="TET46914.1"/>
    <property type="molecule type" value="Genomic_DNA"/>
</dbReference>
<evidence type="ECO:0000313" key="1">
    <source>
        <dbReference type="EMBL" id="TET46914.1"/>
    </source>
</evidence>
<name>A0A523UWJ4_UNCT6</name>
<accession>A0A523UWJ4</accession>
<dbReference type="Proteomes" id="UP000315525">
    <property type="component" value="Unassembled WGS sequence"/>
</dbReference>
<proteinExistence type="predicted"/>
<dbReference type="AlphaFoldDB" id="A0A523UWJ4"/>
<protein>
    <submittedName>
        <fullName evidence="1">Uncharacterized protein</fullName>
    </submittedName>
</protein>
<gene>
    <name evidence="1" type="ORF">E3J62_02825</name>
</gene>
<dbReference type="PROSITE" id="PS51257">
    <property type="entry name" value="PROKAR_LIPOPROTEIN"/>
    <property type="match status" value="1"/>
</dbReference>
<organism evidence="1 2">
    <name type="scientific">candidate division TA06 bacterium</name>
    <dbReference type="NCBI Taxonomy" id="2250710"/>
    <lineage>
        <taxon>Bacteria</taxon>
        <taxon>Bacteria division TA06</taxon>
    </lineage>
</organism>
<comment type="caution">
    <text evidence="1">The sequence shown here is derived from an EMBL/GenBank/DDBJ whole genome shotgun (WGS) entry which is preliminary data.</text>
</comment>